<organism evidence="1 2">
    <name type="scientific">Niveibacterium microcysteis</name>
    <dbReference type="NCBI Taxonomy" id="2811415"/>
    <lineage>
        <taxon>Bacteria</taxon>
        <taxon>Pseudomonadati</taxon>
        <taxon>Pseudomonadota</taxon>
        <taxon>Betaproteobacteria</taxon>
        <taxon>Rhodocyclales</taxon>
        <taxon>Rhodocyclaceae</taxon>
        <taxon>Niveibacterium</taxon>
    </lineage>
</organism>
<evidence type="ECO:0000313" key="1">
    <source>
        <dbReference type="EMBL" id="QSI76449.1"/>
    </source>
</evidence>
<name>A0ABX7M3W9_9RHOO</name>
<gene>
    <name evidence="1" type="ORF">JY500_18625</name>
</gene>
<evidence type="ECO:0000313" key="2">
    <source>
        <dbReference type="Proteomes" id="UP000663570"/>
    </source>
</evidence>
<dbReference type="RefSeq" id="WP_206254128.1">
    <property type="nucleotide sequence ID" value="NZ_CP071060.1"/>
</dbReference>
<proteinExistence type="predicted"/>
<keyword evidence="2" id="KW-1185">Reference proteome</keyword>
<dbReference type="Proteomes" id="UP000663570">
    <property type="component" value="Chromosome"/>
</dbReference>
<sequence length="138" mass="15236">MLFRLPAVVGQASLEDQRANEHLVVVYRFGVRDQLCELLTGRAELATFDQHFRLQALGLAAGRCRRGGQCATHGIELILDFARRHVASRGKRLDILGDPRQGSAGSEHAGQRAAHQDALEYCRARPPHFACRAHTLSA</sequence>
<accession>A0ABX7M3W9</accession>
<protein>
    <submittedName>
        <fullName evidence="1">Uncharacterized protein</fullName>
    </submittedName>
</protein>
<reference evidence="1 2" key="1">
    <citation type="submission" date="2021-02" db="EMBL/GenBank/DDBJ databases">
        <title>Niveibacterium changnyeongensis HC41.</title>
        <authorList>
            <person name="Kang M."/>
        </authorList>
    </citation>
    <scope>NUCLEOTIDE SEQUENCE [LARGE SCALE GENOMIC DNA]</scope>
    <source>
        <strain evidence="1 2">HC41</strain>
    </source>
</reference>
<dbReference type="EMBL" id="CP071060">
    <property type="protein sequence ID" value="QSI76449.1"/>
    <property type="molecule type" value="Genomic_DNA"/>
</dbReference>